<gene>
    <name evidence="2" type="ORF">I8E28_04660</name>
</gene>
<accession>A0A934UQJ2</accession>
<evidence type="ECO:0000313" key="3">
    <source>
        <dbReference type="Proteomes" id="UP000617041"/>
    </source>
</evidence>
<dbReference type="AlphaFoldDB" id="A0A934UQJ2"/>
<keyword evidence="1" id="KW-0812">Transmembrane</keyword>
<proteinExistence type="predicted"/>
<sequence>MQLSTPWFARTPRRLVQGGLAMFFSGGFGLLLGGLAQLAPDGSRPALLADRFPGWPTWWVPESPAGYTAAAMLVCWGVWSLGSGLRLARGEQVPD</sequence>
<organism evidence="2 3">
    <name type="scientific">Ramlibacter algicola</name>
    <dbReference type="NCBI Taxonomy" id="2795217"/>
    <lineage>
        <taxon>Bacteria</taxon>
        <taxon>Pseudomonadati</taxon>
        <taxon>Pseudomonadota</taxon>
        <taxon>Betaproteobacteria</taxon>
        <taxon>Burkholderiales</taxon>
        <taxon>Comamonadaceae</taxon>
        <taxon>Ramlibacter</taxon>
    </lineage>
</organism>
<keyword evidence="1" id="KW-0472">Membrane</keyword>
<dbReference type="Proteomes" id="UP000617041">
    <property type="component" value="Unassembled WGS sequence"/>
</dbReference>
<comment type="caution">
    <text evidence="2">The sequence shown here is derived from an EMBL/GenBank/DDBJ whole genome shotgun (WGS) entry which is preliminary data.</text>
</comment>
<keyword evidence="1" id="KW-1133">Transmembrane helix</keyword>
<dbReference type="RefSeq" id="WP_200786749.1">
    <property type="nucleotide sequence ID" value="NZ_JAEDAO010000001.1"/>
</dbReference>
<feature type="transmembrane region" description="Helical" evidence="1">
    <location>
        <begin position="20"/>
        <end position="39"/>
    </location>
</feature>
<feature type="transmembrane region" description="Helical" evidence="1">
    <location>
        <begin position="59"/>
        <end position="79"/>
    </location>
</feature>
<reference evidence="2" key="1">
    <citation type="submission" date="2020-12" db="EMBL/GenBank/DDBJ databases">
        <title>Ramlibacter sp. nov., isolated from a freshwater alga, Cryptomonas.</title>
        <authorList>
            <person name="Kim H.M."/>
            <person name="Jeon C.O."/>
        </authorList>
    </citation>
    <scope>NUCLEOTIDE SEQUENCE</scope>
    <source>
        <strain evidence="2">CrO1</strain>
    </source>
</reference>
<keyword evidence="3" id="KW-1185">Reference proteome</keyword>
<dbReference type="EMBL" id="JAEDAO010000001">
    <property type="protein sequence ID" value="MBK0391871.1"/>
    <property type="molecule type" value="Genomic_DNA"/>
</dbReference>
<evidence type="ECO:0000256" key="1">
    <source>
        <dbReference type="SAM" id="Phobius"/>
    </source>
</evidence>
<name>A0A934UQJ2_9BURK</name>
<evidence type="ECO:0000313" key="2">
    <source>
        <dbReference type="EMBL" id="MBK0391871.1"/>
    </source>
</evidence>
<protein>
    <submittedName>
        <fullName evidence="2">Uncharacterized protein</fullName>
    </submittedName>
</protein>